<dbReference type="EMBL" id="FNEG01000004">
    <property type="protein sequence ID" value="SDJ13010.1"/>
    <property type="molecule type" value="Genomic_DNA"/>
</dbReference>
<evidence type="ECO:0000256" key="1">
    <source>
        <dbReference type="SAM" id="SignalP"/>
    </source>
</evidence>
<evidence type="ECO:0000313" key="4">
    <source>
        <dbReference type="Proteomes" id="UP000199426"/>
    </source>
</evidence>
<dbReference type="Proteomes" id="UP000251670">
    <property type="component" value="Unassembled WGS sequence"/>
</dbReference>
<feature type="chain" id="PRO_5016600741" evidence="1">
    <location>
        <begin position="21"/>
        <end position="265"/>
    </location>
</feature>
<evidence type="ECO:0000313" key="3">
    <source>
        <dbReference type="EMBL" id="SQB27983.1"/>
    </source>
</evidence>
<accession>A0A2X2VRU4</accession>
<proteinExistence type="predicted"/>
<sequence>MKILHYLFFVLLLLGCKDHAKPMEEQPPNPKEFLRSYVKNPNLNDRMCKDDIEQAEKDLDKYKNIYVTTSCFGCKTSPYADEIIEYAAKQKIEVINDIYSCVVIEGQTKGCYKAMIDLKMEGIHGKDFRQKIEHAAERLMIQKIKAGTKILSVYDLSEEDQPNLVKENKITKKEDILAVQTGLPLQHELDTYPFIDISFIVEKDGTISNVKNKNWVSGFKRNEKYKNELESLAKNKILTDYSKWKPGKYKNTLTRVENNFRVCFK</sequence>
<feature type="signal peptide" evidence="1">
    <location>
        <begin position="1"/>
        <end position="20"/>
    </location>
</feature>
<dbReference type="AlphaFoldDB" id="A0A2X2VRU4"/>
<protein>
    <submittedName>
        <fullName evidence="3">Uncharacterized protein</fullName>
    </submittedName>
</protein>
<evidence type="ECO:0000313" key="5">
    <source>
        <dbReference type="Proteomes" id="UP000251670"/>
    </source>
</evidence>
<reference evidence="2 4" key="1">
    <citation type="submission" date="2016-10" db="EMBL/GenBank/DDBJ databases">
        <authorList>
            <person name="Varghese N."/>
            <person name="Submissions S."/>
        </authorList>
    </citation>
    <scope>NUCLEOTIDE SEQUENCE [LARGE SCALE GENOMIC DNA]</scope>
    <source>
        <strain evidence="2 4">DSM 19299</strain>
    </source>
</reference>
<keyword evidence="4" id="KW-1185">Reference proteome</keyword>
<reference evidence="3 5" key="2">
    <citation type="submission" date="2018-06" db="EMBL/GenBank/DDBJ databases">
        <authorList>
            <consortium name="Pathogen Informatics"/>
            <person name="Doyle S."/>
        </authorList>
    </citation>
    <scope>NUCLEOTIDE SEQUENCE [LARGE SCALE GENOMIC DNA]</scope>
    <source>
        <strain evidence="3 5">NCTC13492</strain>
    </source>
</reference>
<evidence type="ECO:0000313" key="2">
    <source>
        <dbReference type="EMBL" id="SDJ13010.1"/>
    </source>
</evidence>
<dbReference type="RefSeq" id="WP_146752526.1">
    <property type="nucleotide sequence ID" value="NZ_FNEG01000004.1"/>
</dbReference>
<keyword evidence="1" id="KW-0732">Signal</keyword>
<gene>
    <name evidence="3" type="ORF">NCTC13492_01566</name>
    <name evidence="2" type="ORF">SAMN05421542_2749</name>
</gene>
<dbReference type="Proteomes" id="UP000199426">
    <property type="component" value="Unassembled WGS sequence"/>
</dbReference>
<dbReference type="EMBL" id="UAWB01000002">
    <property type="protein sequence ID" value="SQB27983.1"/>
    <property type="molecule type" value="Genomic_DNA"/>
</dbReference>
<organism evidence="3 5">
    <name type="scientific">Chryseobacterium jejuense</name>
    <dbReference type="NCBI Taxonomy" id="445960"/>
    <lineage>
        <taxon>Bacteria</taxon>
        <taxon>Pseudomonadati</taxon>
        <taxon>Bacteroidota</taxon>
        <taxon>Flavobacteriia</taxon>
        <taxon>Flavobacteriales</taxon>
        <taxon>Weeksellaceae</taxon>
        <taxon>Chryseobacterium group</taxon>
        <taxon>Chryseobacterium</taxon>
    </lineage>
</organism>
<name>A0A2X2VRU4_CHRJE</name>
<dbReference type="PROSITE" id="PS51257">
    <property type="entry name" value="PROKAR_LIPOPROTEIN"/>
    <property type="match status" value="1"/>
</dbReference>